<evidence type="ECO:0000256" key="1">
    <source>
        <dbReference type="ARBA" id="ARBA00004141"/>
    </source>
</evidence>
<feature type="compositionally biased region" description="Basic residues" evidence="7">
    <location>
        <begin position="702"/>
        <end position="714"/>
    </location>
</feature>
<feature type="transmembrane region" description="Helical" evidence="8">
    <location>
        <begin position="4078"/>
        <end position="4096"/>
    </location>
</feature>
<comment type="subcellular location">
    <subcellularLocation>
        <location evidence="1">Membrane</location>
        <topology evidence="1">Multi-pass membrane protein</topology>
    </subcellularLocation>
</comment>
<dbReference type="Gene3D" id="3.30.420.10">
    <property type="entry name" value="Ribonuclease H-like superfamily/Ribonuclease H"/>
    <property type="match status" value="1"/>
</dbReference>
<feature type="transmembrane region" description="Helical" evidence="8">
    <location>
        <begin position="3692"/>
        <end position="3721"/>
    </location>
</feature>
<comment type="caution">
    <text evidence="10">The sequence shown here is derived from an EMBL/GenBank/DDBJ whole genome shotgun (WGS) entry which is preliminary data.</text>
</comment>
<dbReference type="Proteomes" id="UP000186817">
    <property type="component" value="Unassembled WGS sequence"/>
</dbReference>
<feature type="transmembrane region" description="Helical" evidence="8">
    <location>
        <begin position="3642"/>
        <end position="3672"/>
    </location>
</feature>
<feature type="compositionally biased region" description="Pro residues" evidence="7">
    <location>
        <begin position="2380"/>
        <end position="2399"/>
    </location>
</feature>
<feature type="transmembrane region" description="Helical" evidence="8">
    <location>
        <begin position="4266"/>
        <end position="4286"/>
    </location>
</feature>
<evidence type="ECO:0000256" key="6">
    <source>
        <dbReference type="ARBA" id="ARBA00023180"/>
    </source>
</evidence>
<keyword evidence="11" id="KW-1185">Reference proteome</keyword>
<feature type="region of interest" description="Disordered" evidence="7">
    <location>
        <begin position="839"/>
        <end position="870"/>
    </location>
</feature>
<dbReference type="Pfam" id="PF07727">
    <property type="entry name" value="RVT_2"/>
    <property type="match status" value="1"/>
</dbReference>
<feature type="transmembrane region" description="Helical" evidence="8">
    <location>
        <begin position="3922"/>
        <end position="3941"/>
    </location>
</feature>
<feature type="transmembrane region" description="Helical" evidence="8">
    <location>
        <begin position="4108"/>
        <end position="4127"/>
    </location>
</feature>
<feature type="region of interest" description="Disordered" evidence="7">
    <location>
        <begin position="1752"/>
        <end position="1774"/>
    </location>
</feature>
<dbReference type="SUPFAM" id="SSF53098">
    <property type="entry name" value="Ribonuclease H-like"/>
    <property type="match status" value="1"/>
</dbReference>
<dbReference type="OrthoDB" id="429643at2759"/>
<evidence type="ECO:0000259" key="9">
    <source>
        <dbReference type="PROSITE" id="PS50994"/>
    </source>
</evidence>
<comment type="similarity">
    <text evidence="2">Belongs to the CTL (choline transporter-like) family.</text>
</comment>
<keyword evidence="6" id="KW-0325">Glycoprotein</keyword>
<evidence type="ECO:0000256" key="2">
    <source>
        <dbReference type="ARBA" id="ARBA00007168"/>
    </source>
</evidence>
<feature type="region of interest" description="Disordered" evidence="7">
    <location>
        <begin position="1043"/>
        <end position="1073"/>
    </location>
</feature>
<protein>
    <submittedName>
        <fullName evidence="10">Copia protein</fullName>
    </submittedName>
</protein>
<dbReference type="InterPro" id="IPR007603">
    <property type="entry name" value="Choline_transptr-like"/>
</dbReference>
<feature type="transmembrane region" description="Helical" evidence="8">
    <location>
        <begin position="3228"/>
        <end position="3247"/>
    </location>
</feature>
<dbReference type="GO" id="GO:0003676">
    <property type="term" value="F:nucleic acid binding"/>
    <property type="evidence" value="ECO:0007669"/>
    <property type="project" value="InterPro"/>
</dbReference>
<feature type="region of interest" description="Disordered" evidence="7">
    <location>
        <begin position="2259"/>
        <end position="2283"/>
    </location>
</feature>
<dbReference type="InterPro" id="IPR036397">
    <property type="entry name" value="RNaseH_sf"/>
</dbReference>
<feature type="compositionally biased region" description="Low complexity" evidence="7">
    <location>
        <begin position="2325"/>
        <end position="2337"/>
    </location>
</feature>
<dbReference type="InterPro" id="IPR013103">
    <property type="entry name" value="RVT_2"/>
</dbReference>
<reference evidence="10 11" key="1">
    <citation type="submission" date="2016-02" db="EMBL/GenBank/DDBJ databases">
        <title>Genome analysis of coral dinoflagellate symbionts highlights evolutionary adaptations to a symbiotic lifestyle.</title>
        <authorList>
            <person name="Aranda M."/>
            <person name="Li Y."/>
            <person name="Liew Y.J."/>
            <person name="Baumgarten S."/>
            <person name="Simakov O."/>
            <person name="Wilson M."/>
            <person name="Piel J."/>
            <person name="Ashoor H."/>
            <person name="Bougouffa S."/>
            <person name="Bajic V.B."/>
            <person name="Ryu T."/>
            <person name="Ravasi T."/>
            <person name="Bayer T."/>
            <person name="Micklem G."/>
            <person name="Kim H."/>
            <person name="Bhak J."/>
            <person name="Lajeunesse T.C."/>
            <person name="Voolstra C.R."/>
        </authorList>
    </citation>
    <scope>NUCLEOTIDE SEQUENCE [LARGE SCALE GENOMIC DNA]</scope>
    <source>
        <strain evidence="10 11">CCMP2467</strain>
    </source>
</reference>
<feature type="compositionally biased region" description="Low complexity" evidence="7">
    <location>
        <begin position="1757"/>
        <end position="1769"/>
    </location>
</feature>
<dbReference type="GO" id="GO:0015074">
    <property type="term" value="P:DNA integration"/>
    <property type="evidence" value="ECO:0007669"/>
    <property type="project" value="InterPro"/>
</dbReference>
<feature type="transmembrane region" description="Helical" evidence="8">
    <location>
        <begin position="3961"/>
        <end position="3982"/>
    </location>
</feature>
<feature type="transmembrane region" description="Helical" evidence="8">
    <location>
        <begin position="4298"/>
        <end position="4319"/>
    </location>
</feature>
<evidence type="ECO:0000313" key="10">
    <source>
        <dbReference type="EMBL" id="OLQ04086.1"/>
    </source>
</evidence>
<evidence type="ECO:0000256" key="4">
    <source>
        <dbReference type="ARBA" id="ARBA00022989"/>
    </source>
</evidence>
<evidence type="ECO:0000256" key="5">
    <source>
        <dbReference type="ARBA" id="ARBA00023136"/>
    </source>
</evidence>
<feature type="transmembrane region" description="Helical" evidence="8">
    <location>
        <begin position="4040"/>
        <end position="4058"/>
    </location>
</feature>
<dbReference type="GO" id="GO:0016020">
    <property type="term" value="C:membrane"/>
    <property type="evidence" value="ECO:0007669"/>
    <property type="project" value="UniProtKB-SubCell"/>
</dbReference>
<dbReference type="PROSITE" id="PS50994">
    <property type="entry name" value="INTEGRASE"/>
    <property type="match status" value="1"/>
</dbReference>
<keyword evidence="5 8" id="KW-0472">Membrane</keyword>
<name>A0A1Q9E9I8_SYMMI</name>
<dbReference type="PANTHER" id="PTHR12385">
    <property type="entry name" value="CHOLINE TRANSPORTER-LIKE (SLC FAMILY 44)"/>
    <property type="match status" value="1"/>
</dbReference>
<dbReference type="InterPro" id="IPR001584">
    <property type="entry name" value="Integrase_cat-core"/>
</dbReference>
<feature type="compositionally biased region" description="Basic and acidic residues" evidence="7">
    <location>
        <begin position="2339"/>
        <end position="2351"/>
    </location>
</feature>
<evidence type="ECO:0000256" key="3">
    <source>
        <dbReference type="ARBA" id="ARBA00022692"/>
    </source>
</evidence>
<keyword evidence="3 8" id="KW-0812">Transmembrane</keyword>
<sequence>MGRSRKEKRVLKVIKEDASKSAKGLSGKYVPKRSQRGEGLKFPLEIYQQIGSCKPGTLIKYAPNPKTKGSKSFSRYAKYEKSKTIGESIKNGTKVADLLWELQRGYLKILGSERSEKAEVAAIGQKAFDEASYKLSAFNGPRGIAFDIRDERAAAQHRLDEEWRTKKLQKCERVARELKLQPESTEQIEAMHIHEDRDLRFERRVCDAWCQRQIQKAEKEKRKVTHKDVEEALSLWGFGQNAGRLNVLQKGQKYAYSDTLGCIRRLSRGIGVTEVTKRYPNFGRLLCRWLKDNLPNEVKGKFVCSAINLNANYGAVLHRDGNNEGPSIIRAFGNFKGGALRYWPKDRKPAKGKAAVRPKLETLHRKDSKTFDIYRRTLVFDGTRGHSVEPFQGVRYSVVFFTCMGYGKCSKTDTAALKKWGFPWPSPPKMKELKKLAFSGPRESCCFVGKRCYDLAMSGGPIFDERHVRARSLNHLNQHRQWMKTLEVDRFGVPQYGGDPDQFEEYCERAWDLWHGRQGSENQAATPVHLRSGLQGAAYEAVRLIKHDKLMTRDAQSKPTDVGLKHFLSTLQESIAAEKPVKVNELFFVAFYSPSVWRRSTESMQQYIVRREQDFKRLEDVLPDSKIPEHIRAMMLLAFGGLDPKEQLSVLSSVNNEYDFKKISHALRIQFPNATGKAVFRRDYLGCGRSTPAPATPGMMRFKPRAPGKGRGKGKGYALAVAEAIPEDMEDYENDAYFEDPDGGEADEANTAGEFYDSTADNLEAMLQDFDLEDEELADAFATIMQRKKKPPSSAGKGQPMPFRATGEMSFDKARESKRSAIRFLKQVTPCTACGQKGHWNGDDQCPKKREKTGKGGTSPNKLRTASPKKGAKTSYFVLPEGNGEDNESESYVVHESTPENFVIPVSFLDLVPSFRGTFSNISELTVEAYEALVVVPLSEQVCEHSVYRAGEEKKYQRAANGHTRSVSCKEPECDKTVVSARRKEPVQLWKFLVVVALCTKWGRRARSRALSQYVAKVRADYLEEKETEERRAREIHLLVRGASPKSSATGSRQPPGWTLVQDESEAGSPASSAYPTAKIIRPGAITPRAWVYGVCIAADTELPPFPGLAEEDQDIIAVPPNDLCQCGPETPFSGMSYAYVSSSTVAAPYCQSLISFALANNPMQPEVYRLAFYLYGKLCLLKRTADRQSGKEDKDEHKREMPSDHMAISRVLRVPVAMDPNRLDVVTEQDCEVMAVFKTERGKEPHLEPEQTGTIVVENFAAAPEDPPGLAILDSGCTRSMHGAEWAQRFEEELQKKGLSFSTRARAQTFRGVGGLIESSFVKGYPIGIAKINGEIFSAEAPGALPLLISRPFMEELGTIIDISKGTVTFTKLGAYDVPLIKTSKGHLAINILDYNLEDEVDDATPYGLSTAELDQILAGYHNDHDVPEGWNPDDWHDQQDFLEVFRQEAQDYGQDHETDPRTGNVSEDVFLFETEVANHEAYKRKATSRKAKKLLSMNGTLDGDDWQNRQVLTGRMFVPRKPPFGKTWVKQLFSASVGLTLLCAAAGMLVGTPLAYEEIGWNPGTTKGRGWLHHDLKMEDPYLTVLSPSAVDLEGWNLERATRRGPSRAVLEDARATSEKSLKLIGKTIKDRIAAKRHVLFSIPASHLDYLDHPSLALAKKQIEEGHLFEVKGPLAEENNVVIYTTMLAAESTLYSNSLSSGGRLLLQAGKEENTRDKGEDLDEAVANTMVQQAAVETTALHEIHDSFPSEVRTASQGGASSSQQGGPKRRRYQPFQRSVLTDQFEAPPVYIRPDTAEPAIDPGERVLAELLDDPAAAEDDAGYRAERAAELDPVLSTSEAQRRDRWMKVSPDLRKCLRDLHVNFGHPTNVTLQRILRRQGAKQEAIRAVDFLSCDTCGDTLRRKRPKPVRLPNKYIFNAHLQLDVFYAKDASGINFSFLNIICDATGFQVVSCLGESQGPPSTRAILRHFLTSWSSWAGLPESVQVDRGKEYLAVFSDYLKDYGVEQEVMPLEAPWKNGRVERAGGLWKEIFAKVVLEMNVQGLQDVITAASIVTQCRNSFPRASGYSPNQWVLGKPDVRLPGSLLLDEEAERLEVLESAEDPTSAMARALGMRESAKVAQVRLDTDGRVRRALLRQSTPTRGPFPVGSYVYFYRWQQQSGVSRNVRWHGPARVIGLELRNQRRSEDPELPTDGGQPHSYWLRYGPSVVLVTGEQLRFASEDELLAAHMVPQEALEPPYARGARNYVDLRGHRLAVQPGQGDAPQELPQPQRRGQLPNIGVVPGTAIPVVPELLPPVPENENEGGLLDELAQAPREPEQQNQRTGEGTHQGGQEQDAEHQVPTTHREPQQNQRTGEGTHHGGPLDSRRPSTVVSEPEPLPTPGLLPQVPPQVPAPLPQEAVPPVQQALRDPDRLDGYMPVRGNSARPNQVQGPYVTELLEEPWGCPSLPHTLREKTLKRMLGSENLHDEESSANSGDEPIHECPADVLLTGKAVRSEIKLKDLKPEDRAKFEASMAKEWASWMKFDAVQELTADEVAQLPPNTKIIGTRWVHTDKNDKPRLLAKALAKRTGKTTEQIKKEFPFEAKSRMVVQGCQEKDHGIRSDSPTASLLAFNLVCTVAVLQRWILVACDASTAYLQSQGIDRLLILRAPRPPPPGVSQHALFRAKGSIYGTKDAGRSWWKKLFRTLKKYRWTMSKIEAALFYLVSGDKLVGIMLSHVDDLLAAGEGDDYEATLTALEKELYLKVKRQEFRFCGKNVKQKDHTIAVDQFDAIESIDYMVLAPARRKLPNATLTEEEKSNFRALIGQMGWVTRQSRPDLTVNVSMASQSMGRPTVKDVVELNKAVKMLKETSDAKWRFVASDLTLEECRVFCFADSSFANGEGLKSQCGYVVGLTRESITDGSEHPIYLLETYSGSIKRVCRSTLAAESNGFLAGAEAAEYVRMILMEVKYSTERLIDLDREFKKDRVLCFTDAKSLESSINKDAGISQDKRVRILLAQVKELLGLNDYQDDKNLYAIWVDTSQMLADVLTKCGCEREPLLSALFNGTWRLEPSDEAQRKKEQIRAGRKARKEALRKAEAKPYLYWCTKPSDNALSQGDLSAANLPSSITDANVETQQQAPRNFDGASEAQVQDIETTLFAKRFCLPKEPVRTFWSSASASCRVGVLELRLEAEETLVGMETQLNETLSGSMNAVMYKTQEIVSARRVYILVGQALSVSEEVPQLILLPAAGAVVRGVIFIIFLRTPSLLQLAMFCHVSEIHMKEDWHVGDTTVRSAHLVLTCAQYFRTVYEKSVIFKDMENELPGILNAWGQFGPAAEIKEATACVNVQALVICTVRVPPPVLFATKIEAFCGKVIKQPPTPDPMLSAMGKDCEQVDLTQYVPKGIARTFSHTQVASYTVVIWYNAPLANGKKRIILAIFRGAYMIVSLLESQAGEGNLPTIESGRPRCYGGQLLMETFSLKLLNYDGSTGVVDMKAEGPQAGQCDGAAFQNQVRTLIPTPHYDGKTSYAALDKSELLDNAVTIENEADCGLGSAEYSVRNAQRQLLAGRIGALAGNVQSCTSIRKIKVRGKGDDENVTWARFRSNKRATLKESLQCVEQILRYLNKGAYVLIAVNSDNYCSAADRALRLMSSNIFELGLLQGATVLFQVLGNVVIPGLGGYLTYLIVRHLEWFNDPASDHFVAQPDLVVVGALICLAVSLAFMSVFVSDAMIYAYITDEEWRNLKKLLPESQQTDDESPALGPSVASGQFKSSLQSVLTGALLTLPAPLGNCLANPEVESAEKPSHLRGRMGRSSAIHTNSMVDESPTPILPVKSFTQLQAPLLSARQLSDRQVEVENLPHSKRPVDDLFDFTQEFIERGYHAEYANWRDSYLKWRQGDAKGAKGENAHTTHLRNRKQRTFEYWYPTVSNFNFRRTCAYWIGVLFVEGCLFFLWPPLFDAFWPGAPARMKFWISKIPLLVGTSTFGSGIYMGYLELINMDVDVSERRANLIWCEWRALYNVLLEAKEDNGEGGGEIGDDGESSVAGSEVFWYQPLSSILGWVIYMSGAVLFQMANTADLFDMPQEMHETIVEWPLIFGGLCFFFGGIAEVVHNRCWATPPDTFVWWSSVLNFFGGIAFWLCACPETLGDLTTPIGVGGTVLYLIGAVLGLCMWRGEQFGLSLISNLNRVQRVDGTKIAVRTHAETGVSEIMPINPQAFQLDDTKNALQPKLSWRGLIFVLLCVLWGTASILHVFAVPAAPWEFESTSRTYRRHLLSQEMTSIVHAIGAHLIILLNSATVNVPAEEPFRFMTLALRLLVAVMTAQSVLSNWTFLIDASAVRLLYLEHAKLPVV</sequence>
<dbReference type="GO" id="GO:0022857">
    <property type="term" value="F:transmembrane transporter activity"/>
    <property type="evidence" value="ECO:0007669"/>
    <property type="project" value="InterPro"/>
</dbReference>
<feature type="region of interest" description="Disordered" evidence="7">
    <location>
        <begin position="695"/>
        <end position="714"/>
    </location>
</feature>
<keyword evidence="4 8" id="KW-1133">Transmembrane helix</keyword>
<evidence type="ECO:0000256" key="7">
    <source>
        <dbReference type="SAM" id="MobiDB-lite"/>
    </source>
</evidence>
<evidence type="ECO:0000313" key="11">
    <source>
        <dbReference type="Proteomes" id="UP000186817"/>
    </source>
</evidence>
<feature type="domain" description="Integrase catalytic" evidence="9">
    <location>
        <begin position="1905"/>
        <end position="2080"/>
    </location>
</feature>
<dbReference type="InterPro" id="IPR012337">
    <property type="entry name" value="RNaseH-like_sf"/>
</dbReference>
<evidence type="ECO:0000256" key="8">
    <source>
        <dbReference type="SAM" id="Phobius"/>
    </source>
</evidence>
<dbReference type="PANTHER" id="PTHR12385:SF14">
    <property type="entry name" value="CHOLINE TRANSPORTER-LIKE 2"/>
    <property type="match status" value="1"/>
</dbReference>
<proteinExistence type="inferred from homology"/>
<gene>
    <name evidence="10" type="primary">GIP</name>
    <name evidence="10" type="ORF">AK812_SmicGene12871</name>
</gene>
<dbReference type="EMBL" id="LSRX01000219">
    <property type="protein sequence ID" value="OLQ04086.1"/>
    <property type="molecule type" value="Genomic_DNA"/>
</dbReference>
<organism evidence="10 11">
    <name type="scientific">Symbiodinium microadriaticum</name>
    <name type="common">Dinoflagellate</name>
    <name type="synonym">Zooxanthella microadriatica</name>
    <dbReference type="NCBI Taxonomy" id="2951"/>
    <lineage>
        <taxon>Eukaryota</taxon>
        <taxon>Sar</taxon>
        <taxon>Alveolata</taxon>
        <taxon>Dinophyceae</taxon>
        <taxon>Suessiales</taxon>
        <taxon>Symbiodiniaceae</taxon>
        <taxon>Symbiodinium</taxon>
    </lineage>
</organism>
<feature type="transmembrane region" description="Helical" evidence="8">
    <location>
        <begin position="4221"/>
        <end position="4246"/>
    </location>
</feature>
<feature type="region of interest" description="Disordered" evidence="7">
    <location>
        <begin position="2317"/>
        <end position="2407"/>
    </location>
</feature>
<accession>A0A1Q9E9I8</accession>
<feature type="transmembrane region" description="Helical" evidence="8">
    <location>
        <begin position="4139"/>
        <end position="4158"/>
    </location>
</feature>
<dbReference type="Pfam" id="PF04515">
    <property type="entry name" value="Choline_transpo"/>
    <property type="match status" value="1"/>
</dbReference>